<dbReference type="GO" id="GO:0016020">
    <property type="term" value="C:membrane"/>
    <property type="evidence" value="ECO:0007669"/>
    <property type="project" value="InterPro"/>
</dbReference>
<evidence type="ECO:0000313" key="3">
    <source>
        <dbReference type="Proteomes" id="UP000284120"/>
    </source>
</evidence>
<gene>
    <name evidence="2" type="ORF">DPV69_06420</name>
</gene>
<dbReference type="InterPro" id="IPR015919">
    <property type="entry name" value="Cadherin-like_sf"/>
</dbReference>
<dbReference type="SMART" id="SM00409">
    <property type="entry name" value="IG"/>
    <property type="match status" value="1"/>
</dbReference>
<dbReference type="Proteomes" id="UP000284120">
    <property type="component" value="Unassembled WGS sequence"/>
</dbReference>
<protein>
    <submittedName>
        <fullName evidence="2">T9SS type A sorting domain-containing protein</fullName>
    </submittedName>
</protein>
<dbReference type="InterPro" id="IPR026444">
    <property type="entry name" value="Secre_tail"/>
</dbReference>
<dbReference type="PROSITE" id="PS50835">
    <property type="entry name" value="IG_LIKE"/>
    <property type="match status" value="1"/>
</dbReference>
<sequence>MKHLYFSLKILTVVFIATLLLAGQGAKAQTLARGDIAFVRVNESTIDGFSFVALVAIPAGTQIYFTDNSWGNTGWTNAEAHFLYTAPAAGLNPGTVVHCDETSANTFTVTGGGGTLIFQDTGTGGFSIAGGDQIIAYQSTTGVKPAVPNFIAAINTDDGGGVQMSTPPYTVYANDATGWVTDANWALSSGSSSQGSTLPNDLTNGTDAVGMFPQSGAYVNSEQDNMRYDCSKGTNGTKAALLALINNRANWVFNATTDFPSNTVCSFTVSSSAPTITSNPSNRTICLNGTTTMSVVATGSPIYKWQVNTGSGFTDITGAPYSNFTTNTLTISSATAAMSGYQYQCVVTNVGGNATSGIATLTVNSVIGTISKTDVSCNGGGNGTATVVASGGTTPYTYSWAPSGGTNATATGLTYSWAPSGGTNATATGLTAGTYTCTITDNLGCTKQLSIAVGQPAAALGGTTSKTDVSCNGGSNGTATVSATGGTTPYFYSWAPSGGTNATATGRAAGTYTVTVTDFNGCQITRTVTINQPATLSAATGGGKTDVSCNGAANGTATVAPTGGTSPYSYSWAPSGGTNATATGLTAGTYTVTVTDNNNCQTTRTFTINQPAAALGGTISKTDVSCNGGGNGTATVAVTGGTTSYTYSWAPSGGTNATATGLSAGTYTVTVTDANACQITRTVTVNQPAAALSAATGGGKTDVSCNGGANGTATVAPTGGTSPYSYSWSPSGGTNATATGLTAGTYTVTGTNATATGLTAGTYTVTVTDFNGCQTTRAFTINQPAAALGATISKTDVSCNGGGNGTATVAVTGGTTSYTYSWAPSGGNNATATGLSAGTYTVTVTDANACQITRTVTVNQPAAALGATISKTDVSCNGGGNGTATVAVTGGTTSYTYSWAPSGGNNATATGLSAGTYTVTIMDANACQITRTVTVNQPAAALSLAYGGSSSITKDAAFSYTFAATGGTPGYTYSTTGTRPNGLNLSNSGVLSGTPTATGTFIFNVIATDVNSCTRSIPVSITVADPLPVTLTGFTTKPVSGGVEVSWNTVSETNSSHFELMHATENGKFSLISRQEAMGNSGTGKRYSFLHRQPANGNNYYQLLQLDKNGDSKDYGVKTVYFTSVTKDGVSLYPNPAAHTVTVTFATKTYSQLQVTDMLGKVVRSQKIGSADTEQRISVETLPTGTYTIILTAEGKRSVHKLIKL</sequence>
<dbReference type="Pfam" id="PF13573">
    <property type="entry name" value="SprB"/>
    <property type="match status" value="7"/>
</dbReference>
<dbReference type="InterPro" id="IPR036179">
    <property type="entry name" value="Ig-like_dom_sf"/>
</dbReference>
<evidence type="ECO:0000259" key="1">
    <source>
        <dbReference type="PROSITE" id="PS50835"/>
    </source>
</evidence>
<dbReference type="Pfam" id="PF18962">
    <property type="entry name" value="Por_Secre_tail"/>
    <property type="match status" value="1"/>
</dbReference>
<dbReference type="Pfam" id="PF05345">
    <property type="entry name" value="He_PIG"/>
    <property type="match status" value="1"/>
</dbReference>
<dbReference type="AlphaFoldDB" id="A0A3S3PJ56"/>
<dbReference type="Gene3D" id="2.60.40.740">
    <property type="match status" value="2"/>
</dbReference>
<dbReference type="SUPFAM" id="SSF48726">
    <property type="entry name" value="Immunoglobulin"/>
    <property type="match status" value="1"/>
</dbReference>
<dbReference type="InterPro" id="IPR022409">
    <property type="entry name" value="PKD/Chitinase_dom"/>
</dbReference>
<comment type="caution">
    <text evidence="2">The sequence shown here is derived from an EMBL/GenBank/DDBJ whole genome shotgun (WGS) entry which is preliminary data.</text>
</comment>
<keyword evidence="3" id="KW-1185">Reference proteome</keyword>
<dbReference type="SUPFAM" id="SSF49313">
    <property type="entry name" value="Cadherin-like"/>
    <property type="match status" value="1"/>
</dbReference>
<proteinExistence type="predicted"/>
<dbReference type="InterPro" id="IPR013783">
    <property type="entry name" value="Ig-like_fold"/>
</dbReference>
<accession>A0A3S3PJ56</accession>
<name>A0A3S3PJ56_9SPHI</name>
<dbReference type="SMART" id="SM00089">
    <property type="entry name" value="PKD"/>
    <property type="match status" value="7"/>
</dbReference>
<dbReference type="InterPro" id="IPR025667">
    <property type="entry name" value="SprB_repeat"/>
</dbReference>
<dbReference type="InterPro" id="IPR043504">
    <property type="entry name" value="Peptidase_S1_PA_chymotrypsin"/>
</dbReference>
<dbReference type="Gene3D" id="2.40.10.10">
    <property type="entry name" value="Trypsin-like serine proteases"/>
    <property type="match status" value="3"/>
</dbReference>
<feature type="domain" description="Ig-like" evidence="1">
    <location>
        <begin position="260"/>
        <end position="362"/>
    </location>
</feature>
<dbReference type="OrthoDB" id="355609at2"/>
<dbReference type="InterPro" id="IPR003599">
    <property type="entry name" value="Ig_sub"/>
</dbReference>
<evidence type="ECO:0000313" key="2">
    <source>
        <dbReference type="EMBL" id="RWU10958.1"/>
    </source>
</evidence>
<reference evidence="2 3" key="1">
    <citation type="submission" date="2018-06" db="EMBL/GenBank/DDBJ databases">
        <title>Pedobacter endophyticus sp. nov., an endophytic bacterium isolated from a leaf of Triticum aestivum.</title>
        <authorList>
            <person name="Zhang L."/>
        </authorList>
    </citation>
    <scope>NUCLEOTIDE SEQUENCE [LARGE SCALE GENOMIC DNA]</scope>
    <source>
        <strain evidence="2 3">CM134L-2</strain>
    </source>
</reference>
<organism evidence="2 3">
    <name type="scientific">Pedobacter chitinilyticus</name>
    <dbReference type="NCBI Taxonomy" id="2233776"/>
    <lineage>
        <taxon>Bacteria</taxon>
        <taxon>Pseudomonadati</taxon>
        <taxon>Bacteroidota</taxon>
        <taxon>Sphingobacteriia</taxon>
        <taxon>Sphingobacteriales</taxon>
        <taxon>Sphingobacteriaceae</taxon>
        <taxon>Pedobacter</taxon>
    </lineage>
</organism>
<dbReference type="GO" id="GO:0005509">
    <property type="term" value="F:calcium ion binding"/>
    <property type="evidence" value="ECO:0007669"/>
    <property type="project" value="InterPro"/>
</dbReference>
<dbReference type="NCBIfam" id="TIGR04183">
    <property type="entry name" value="Por_Secre_tail"/>
    <property type="match status" value="1"/>
</dbReference>
<dbReference type="EMBL" id="SAYW01000001">
    <property type="protein sequence ID" value="RWU10958.1"/>
    <property type="molecule type" value="Genomic_DNA"/>
</dbReference>
<dbReference type="Gene3D" id="2.60.40.10">
    <property type="entry name" value="Immunoglobulins"/>
    <property type="match status" value="3"/>
</dbReference>
<dbReference type="RefSeq" id="WP_128353319.1">
    <property type="nucleotide sequence ID" value="NZ_SAYW01000001.1"/>
</dbReference>
<dbReference type="InterPro" id="IPR007110">
    <property type="entry name" value="Ig-like_dom"/>
</dbReference>